<dbReference type="EMBL" id="CAMXCT030006004">
    <property type="protein sequence ID" value="CAL4801079.1"/>
    <property type="molecule type" value="Genomic_DNA"/>
</dbReference>
<dbReference type="EMBL" id="CAMXCT010006004">
    <property type="protein sequence ID" value="CAI4013767.1"/>
    <property type="molecule type" value="Genomic_DNA"/>
</dbReference>
<keyword evidence="3" id="KW-1185">Reference proteome</keyword>
<organism evidence="1">
    <name type="scientific">Cladocopium goreaui</name>
    <dbReference type="NCBI Taxonomy" id="2562237"/>
    <lineage>
        <taxon>Eukaryota</taxon>
        <taxon>Sar</taxon>
        <taxon>Alveolata</taxon>
        <taxon>Dinophyceae</taxon>
        <taxon>Suessiales</taxon>
        <taxon>Symbiodiniaceae</taxon>
        <taxon>Cladocopium</taxon>
    </lineage>
</organism>
<accession>A0A9P1GKM9</accession>
<proteinExistence type="predicted"/>
<gene>
    <name evidence="1" type="ORF">C1SCF055_LOCUS38713</name>
</gene>
<evidence type="ECO:0000313" key="3">
    <source>
        <dbReference type="Proteomes" id="UP001152797"/>
    </source>
</evidence>
<reference evidence="2 3" key="2">
    <citation type="submission" date="2024-05" db="EMBL/GenBank/DDBJ databases">
        <authorList>
            <person name="Chen Y."/>
            <person name="Shah S."/>
            <person name="Dougan E. K."/>
            <person name="Thang M."/>
            <person name="Chan C."/>
        </authorList>
    </citation>
    <scope>NUCLEOTIDE SEQUENCE [LARGE SCALE GENOMIC DNA]</scope>
</reference>
<name>A0A9P1GKM9_9DINO</name>
<reference evidence="1" key="1">
    <citation type="submission" date="2022-10" db="EMBL/GenBank/DDBJ databases">
        <authorList>
            <person name="Chen Y."/>
            <person name="Dougan E. K."/>
            <person name="Chan C."/>
            <person name="Rhodes N."/>
            <person name="Thang M."/>
        </authorList>
    </citation>
    <scope>NUCLEOTIDE SEQUENCE</scope>
</reference>
<dbReference type="OrthoDB" id="191686at2759"/>
<protein>
    <submittedName>
        <fullName evidence="2">Potassium voltage-gated channel subfamily H member 7</fullName>
    </submittedName>
</protein>
<evidence type="ECO:0000313" key="1">
    <source>
        <dbReference type="EMBL" id="CAI4013767.1"/>
    </source>
</evidence>
<comment type="caution">
    <text evidence="1">The sequence shown here is derived from an EMBL/GenBank/DDBJ whole genome shotgun (WGS) entry which is preliminary data.</text>
</comment>
<dbReference type="EMBL" id="CAMXCT020006004">
    <property type="protein sequence ID" value="CAL1167142.1"/>
    <property type="molecule type" value="Genomic_DNA"/>
</dbReference>
<dbReference type="AlphaFoldDB" id="A0A9P1GKM9"/>
<dbReference type="Proteomes" id="UP001152797">
    <property type="component" value="Unassembled WGS sequence"/>
</dbReference>
<evidence type="ECO:0000313" key="2">
    <source>
        <dbReference type="EMBL" id="CAL4801079.1"/>
    </source>
</evidence>
<sequence>MGKIASKIWSKGLLGGFGIPAMTKALEPLASWSRTDLIDAYQHFLDYCDETVGRHEFTDVFQCFGDTTKADAAFQALKPKKGRSDGNTLFAAAVATSNQSFISKVGEF</sequence>